<feature type="domain" description="HTH merR-type" evidence="5">
    <location>
        <begin position="1"/>
        <end position="63"/>
    </location>
</feature>
<dbReference type="GO" id="GO:0003677">
    <property type="term" value="F:DNA binding"/>
    <property type="evidence" value="ECO:0007669"/>
    <property type="project" value="UniProtKB-KW"/>
</dbReference>
<dbReference type="PROSITE" id="PS50937">
    <property type="entry name" value="HTH_MERR_2"/>
    <property type="match status" value="1"/>
</dbReference>
<dbReference type="Pfam" id="PF13411">
    <property type="entry name" value="MerR_1"/>
    <property type="match status" value="1"/>
</dbReference>
<dbReference type="InterPro" id="IPR047057">
    <property type="entry name" value="MerR_fam"/>
</dbReference>
<protein>
    <submittedName>
        <fullName evidence="6">Transcriptional regulator, MerR family</fullName>
    </submittedName>
</protein>
<dbReference type="PANTHER" id="PTHR30204:SF69">
    <property type="entry name" value="MERR-FAMILY TRANSCRIPTIONAL REGULATOR"/>
    <property type="match status" value="1"/>
</dbReference>
<dbReference type="GO" id="GO:0003700">
    <property type="term" value="F:DNA-binding transcription factor activity"/>
    <property type="evidence" value="ECO:0007669"/>
    <property type="project" value="InterPro"/>
</dbReference>
<evidence type="ECO:0000256" key="2">
    <source>
        <dbReference type="ARBA" id="ARBA00023015"/>
    </source>
</evidence>
<accession>C2ER92</accession>
<keyword evidence="1" id="KW-0678">Repressor</keyword>
<evidence type="ECO:0000256" key="3">
    <source>
        <dbReference type="ARBA" id="ARBA00023125"/>
    </source>
</evidence>
<evidence type="ECO:0000256" key="4">
    <source>
        <dbReference type="ARBA" id="ARBA00023163"/>
    </source>
</evidence>
<gene>
    <name evidence="6" type="ORF">HMPREF0548_2188</name>
</gene>
<keyword evidence="4" id="KW-0804">Transcription</keyword>
<evidence type="ECO:0000259" key="5">
    <source>
        <dbReference type="PROSITE" id="PS50937"/>
    </source>
</evidence>
<dbReference type="eggNOG" id="COG0789">
    <property type="taxonomic scope" value="Bacteria"/>
</dbReference>
<dbReference type="Proteomes" id="UP000005583">
    <property type="component" value="Unassembled WGS sequence"/>
</dbReference>
<evidence type="ECO:0000313" key="7">
    <source>
        <dbReference type="Proteomes" id="UP000005583"/>
    </source>
</evidence>
<proteinExistence type="predicted"/>
<sequence length="241" mass="28371">ISDLFNINTSKIRYWEEQKLIAPHRLPNGYRQYNVKDIITISNVINLKKMNFSLSMIKDAQTGQTDLLQKNLKLANKSIEEQIAYLYDAKKRIQHQQEIIAEYKNLVTNSFTYSQPDFAQVRNFNNTNPILMQKYLKDNLDYVIIFKIKKQKILLTQEGIILNSKEANNDILYSTSLQSKWISFLFKAEHAHPLNNNLRPILKFFNQEGFSTNLIICKYLLSIKEDKNEKKLDIYHAYAQI</sequence>
<keyword evidence="7" id="KW-1185">Reference proteome</keyword>
<dbReference type="SUPFAM" id="SSF46955">
    <property type="entry name" value="Putative DNA-binding domain"/>
    <property type="match status" value="1"/>
</dbReference>
<keyword evidence="3" id="KW-0238">DNA-binding</keyword>
<dbReference type="HOGENOM" id="CLU_1149293_0_0_9"/>
<dbReference type="EMBL" id="ACGU01000113">
    <property type="protein sequence ID" value="EEJ70981.1"/>
    <property type="molecule type" value="Genomic_DNA"/>
</dbReference>
<feature type="non-terminal residue" evidence="6">
    <location>
        <position position="1"/>
    </location>
</feature>
<dbReference type="SMART" id="SM00422">
    <property type="entry name" value="HTH_MERR"/>
    <property type="match status" value="1"/>
</dbReference>
<comment type="caution">
    <text evidence="6">The sequence shown here is derived from an EMBL/GenBank/DDBJ whole genome shotgun (WGS) entry which is preliminary data.</text>
</comment>
<dbReference type="CDD" id="cd00592">
    <property type="entry name" value="HTH_MerR-like"/>
    <property type="match status" value="1"/>
</dbReference>
<organism evidence="6 7">
    <name type="scientific">Lactobacillus ultunensis DSM 16047</name>
    <dbReference type="NCBI Taxonomy" id="525365"/>
    <lineage>
        <taxon>Bacteria</taxon>
        <taxon>Bacillati</taxon>
        <taxon>Bacillota</taxon>
        <taxon>Bacilli</taxon>
        <taxon>Lactobacillales</taxon>
        <taxon>Lactobacillaceae</taxon>
        <taxon>Lactobacillus</taxon>
    </lineage>
</organism>
<dbReference type="PANTHER" id="PTHR30204">
    <property type="entry name" value="REDOX-CYCLING DRUG-SENSING TRANSCRIPTIONAL ACTIVATOR SOXR"/>
    <property type="match status" value="1"/>
</dbReference>
<dbReference type="InterPro" id="IPR000551">
    <property type="entry name" value="MerR-type_HTH_dom"/>
</dbReference>
<keyword evidence="2" id="KW-0805">Transcription regulation</keyword>
<evidence type="ECO:0000313" key="6">
    <source>
        <dbReference type="EMBL" id="EEJ70981.1"/>
    </source>
</evidence>
<dbReference type="Gene3D" id="1.10.1660.10">
    <property type="match status" value="1"/>
</dbReference>
<dbReference type="InterPro" id="IPR009061">
    <property type="entry name" value="DNA-bd_dom_put_sf"/>
</dbReference>
<evidence type="ECO:0000256" key="1">
    <source>
        <dbReference type="ARBA" id="ARBA00022491"/>
    </source>
</evidence>
<reference evidence="6 7" key="1">
    <citation type="submission" date="2009-01" db="EMBL/GenBank/DDBJ databases">
        <authorList>
            <person name="Qin X."/>
            <person name="Bachman B."/>
            <person name="Battles P."/>
            <person name="Bell A."/>
            <person name="Bess C."/>
            <person name="Bickham C."/>
            <person name="Chaboub L."/>
            <person name="Chen D."/>
            <person name="Coyle M."/>
            <person name="Deiros D.R."/>
            <person name="Dinh H."/>
            <person name="Forbes L."/>
            <person name="Fowler G."/>
            <person name="Francisco L."/>
            <person name="Fu Q."/>
            <person name="Gubbala S."/>
            <person name="Hale W."/>
            <person name="Han Y."/>
            <person name="Hemphill L."/>
            <person name="Highlander S.K."/>
            <person name="Hirani K."/>
            <person name="Hogues M."/>
            <person name="Jackson L."/>
            <person name="Jakkamsetti A."/>
            <person name="Javaid M."/>
            <person name="Jiang H."/>
            <person name="Korchina V."/>
            <person name="Kovar C."/>
            <person name="Lara F."/>
            <person name="Lee S."/>
            <person name="Mata R."/>
            <person name="Mathew T."/>
            <person name="Moen C."/>
            <person name="Morales K."/>
            <person name="Munidasa M."/>
            <person name="Nazareth L."/>
            <person name="Ngo R."/>
            <person name="Nguyen L."/>
            <person name="Okwuonu G."/>
            <person name="Ongeri F."/>
            <person name="Patil S."/>
            <person name="Petrosino J."/>
            <person name="Pham C."/>
            <person name="Pham P."/>
            <person name="Pu L.-L."/>
            <person name="Puazo M."/>
            <person name="Raj R."/>
            <person name="Reid J."/>
            <person name="Rouhana J."/>
            <person name="Saada N."/>
            <person name="Shang Y."/>
            <person name="Simmons D."/>
            <person name="Thornton R."/>
            <person name="Warren J."/>
            <person name="Weissenberger G."/>
            <person name="Zhang J."/>
            <person name="Zhang L."/>
            <person name="Zhou C."/>
            <person name="Zhu D."/>
            <person name="Muzny D."/>
            <person name="Worley K."/>
            <person name="Gibbs R."/>
        </authorList>
    </citation>
    <scope>NUCLEOTIDE SEQUENCE [LARGE SCALE GENOMIC DNA]</scope>
    <source>
        <strain evidence="6 7">DSM 16047</strain>
    </source>
</reference>
<name>C2ER92_9LACO</name>
<dbReference type="RefSeq" id="WP_007126932.1">
    <property type="nucleotide sequence ID" value="NZ_GG693256.1"/>
</dbReference>
<dbReference type="STRING" id="525365.HMPREF0548_2188"/>
<dbReference type="AlphaFoldDB" id="C2ER92"/>